<dbReference type="Gene3D" id="3.40.50.2300">
    <property type="match status" value="1"/>
</dbReference>
<keyword evidence="4 9" id="KW-0902">Two-component regulatory system</keyword>
<evidence type="ECO:0000256" key="10">
    <source>
        <dbReference type="PROSITE-ProRule" id="PRU00169"/>
    </source>
</evidence>
<keyword evidence="3 10" id="KW-0597">Phosphoprotein</keyword>
<dbReference type="InterPro" id="IPR001789">
    <property type="entry name" value="Sig_transdc_resp-reg_receiver"/>
</dbReference>
<protein>
    <recommendedName>
        <fullName evidence="9">Transcriptional regulatory protein</fullName>
    </recommendedName>
</protein>
<keyword evidence="8 9" id="KW-0804">Transcription</keyword>
<proteinExistence type="predicted"/>
<name>W9AU36_MYCCO</name>
<evidence type="ECO:0000256" key="6">
    <source>
        <dbReference type="ARBA" id="ARBA00023125"/>
    </source>
</evidence>
<dbReference type="PROSITE" id="PS50110">
    <property type="entry name" value="RESPONSE_REGULATORY"/>
    <property type="match status" value="1"/>
</dbReference>
<keyword evidence="2 9" id="KW-0963">Cytoplasm</keyword>
<dbReference type="GO" id="GO:0005737">
    <property type="term" value="C:cytoplasm"/>
    <property type="evidence" value="ECO:0007669"/>
    <property type="project" value="UniProtKB-SubCell"/>
</dbReference>
<comment type="subcellular location">
    <subcellularLocation>
        <location evidence="1 9">Cytoplasm</location>
    </subcellularLocation>
</comment>
<reference evidence="12" key="2">
    <citation type="submission" date="2014-03" db="EMBL/GenBank/DDBJ databases">
        <authorList>
            <person name="Urmite Genomes"/>
        </authorList>
    </citation>
    <scope>NUCLEOTIDE SEQUENCE</scope>
    <source>
        <strain evidence="12">DSM 44829</strain>
    </source>
</reference>
<evidence type="ECO:0000256" key="3">
    <source>
        <dbReference type="ARBA" id="ARBA00022553"/>
    </source>
</evidence>
<evidence type="ECO:0000313" key="13">
    <source>
        <dbReference type="Proteomes" id="UP000028870"/>
    </source>
</evidence>
<evidence type="ECO:0000256" key="9">
    <source>
        <dbReference type="PIRNR" id="PIRNR006171"/>
    </source>
</evidence>
<dbReference type="PANTHER" id="PTHR45526">
    <property type="entry name" value="TRANSCRIPTIONAL REGULATORY PROTEIN DPIA"/>
    <property type="match status" value="1"/>
</dbReference>
<dbReference type="EMBL" id="CCBB010000001">
    <property type="protein sequence ID" value="CDO06422.1"/>
    <property type="molecule type" value="Genomic_DNA"/>
</dbReference>
<dbReference type="GO" id="GO:0000156">
    <property type="term" value="F:phosphorelay response regulator activity"/>
    <property type="evidence" value="ECO:0007669"/>
    <property type="project" value="TreeGrafter"/>
</dbReference>
<dbReference type="PANTHER" id="PTHR45526:SF1">
    <property type="entry name" value="TRANSCRIPTIONAL REGULATORY PROTEIN DCUR-RELATED"/>
    <property type="match status" value="1"/>
</dbReference>
<dbReference type="InterPro" id="IPR051271">
    <property type="entry name" value="2C-system_Tx_regulators"/>
</dbReference>
<accession>W9AU36</accession>
<feature type="domain" description="Response regulatory" evidence="11">
    <location>
        <begin position="17"/>
        <end position="133"/>
    </location>
</feature>
<organism evidence="12 13">
    <name type="scientific">Mycolicibacterium cosmeticum</name>
    <dbReference type="NCBI Taxonomy" id="258533"/>
    <lineage>
        <taxon>Bacteria</taxon>
        <taxon>Bacillati</taxon>
        <taxon>Actinomycetota</taxon>
        <taxon>Actinomycetes</taxon>
        <taxon>Mycobacteriales</taxon>
        <taxon>Mycobacteriaceae</taxon>
        <taxon>Mycolicibacterium</taxon>
    </lineage>
</organism>
<keyword evidence="5 9" id="KW-0805">Transcription regulation</keyword>
<keyword evidence="13" id="KW-1185">Reference proteome</keyword>
<evidence type="ECO:0000256" key="5">
    <source>
        <dbReference type="ARBA" id="ARBA00023015"/>
    </source>
</evidence>
<dbReference type="Proteomes" id="UP000028870">
    <property type="component" value="Unassembled WGS sequence"/>
</dbReference>
<evidence type="ECO:0000259" key="11">
    <source>
        <dbReference type="PROSITE" id="PS50110"/>
    </source>
</evidence>
<dbReference type="InterPro" id="IPR011006">
    <property type="entry name" value="CheY-like_superfamily"/>
</dbReference>
<feature type="modified residue" description="4-aspartylphosphate" evidence="10">
    <location>
        <position position="68"/>
    </location>
</feature>
<evidence type="ECO:0000256" key="4">
    <source>
        <dbReference type="ARBA" id="ARBA00023012"/>
    </source>
</evidence>
<dbReference type="PIRSF" id="PIRSF006171">
    <property type="entry name" value="RR_citrat_malat"/>
    <property type="match status" value="1"/>
</dbReference>
<sequence>MPPAVARRSWCGWPVRDVLIVDDDFMVAEIHRRFVERIDGFRPVGVARTGAEALGSAAQLQPDLMLLDVYLPDMSGLAVLHRLRAEGNRVGVIMITAARELDTVRGALDGGAADYLIKPFEFEQLRAKLGAFAARADALAADGGADQSMIDALFSGAAPAPAAVLPKGLGAETGQLVLDAVRTADEVSAAECADLVGISRVSARRYLEHYLSTGLLELRLQYGAGRPERRYRIADQRSNPG</sequence>
<dbReference type="GO" id="GO:0003700">
    <property type="term" value="F:DNA-binding transcription factor activity"/>
    <property type="evidence" value="ECO:0007669"/>
    <property type="project" value="InterPro"/>
</dbReference>
<dbReference type="InterPro" id="IPR024187">
    <property type="entry name" value="Sig_transdc_resp-reg_cit/mal"/>
</dbReference>
<comment type="caution">
    <text evidence="12">The sequence shown here is derived from an EMBL/GenBank/DDBJ whole genome shotgun (WGS) entry which is preliminary data.</text>
</comment>
<dbReference type="SMART" id="SM00448">
    <property type="entry name" value="REC"/>
    <property type="match status" value="1"/>
</dbReference>
<dbReference type="Pfam" id="PF00072">
    <property type="entry name" value="Response_reg"/>
    <property type="match status" value="1"/>
</dbReference>
<evidence type="ECO:0000256" key="2">
    <source>
        <dbReference type="ARBA" id="ARBA00022490"/>
    </source>
</evidence>
<evidence type="ECO:0000256" key="7">
    <source>
        <dbReference type="ARBA" id="ARBA00023159"/>
    </source>
</evidence>
<keyword evidence="6 9" id="KW-0238">DNA-binding</keyword>
<evidence type="ECO:0000256" key="8">
    <source>
        <dbReference type="ARBA" id="ARBA00023163"/>
    </source>
</evidence>
<dbReference type="eggNOG" id="COG4565">
    <property type="taxonomic scope" value="Bacteria"/>
</dbReference>
<dbReference type="SUPFAM" id="SSF52172">
    <property type="entry name" value="CheY-like"/>
    <property type="match status" value="1"/>
</dbReference>
<dbReference type="AlphaFoldDB" id="W9AU36"/>
<reference evidence="12" key="1">
    <citation type="submission" date="2014-03" db="EMBL/GenBank/DDBJ databases">
        <title>Draft Genome Sequence of Mycobacterium cosmeticum DSM 44829.</title>
        <authorList>
            <person name="Croce O."/>
            <person name="Robert C."/>
            <person name="Raoult D."/>
            <person name="Drancourt M."/>
        </authorList>
    </citation>
    <scope>NUCLEOTIDE SEQUENCE [LARGE SCALE GENOMIC DNA]</scope>
    <source>
        <strain evidence="12">DSM 44829</strain>
    </source>
</reference>
<dbReference type="GO" id="GO:0003677">
    <property type="term" value="F:DNA binding"/>
    <property type="evidence" value="ECO:0007669"/>
    <property type="project" value="UniProtKB-KW"/>
</dbReference>
<dbReference type="CDD" id="cd19925">
    <property type="entry name" value="REC_citrate_TCS"/>
    <property type="match status" value="1"/>
</dbReference>
<evidence type="ECO:0000313" key="12">
    <source>
        <dbReference type="EMBL" id="CDO06422.1"/>
    </source>
</evidence>
<gene>
    <name evidence="12" type="ORF">BN977_01210</name>
</gene>
<evidence type="ECO:0000256" key="1">
    <source>
        <dbReference type="ARBA" id="ARBA00004496"/>
    </source>
</evidence>
<dbReference type="STRING" id="258533.BN977_01210"/>
<keyword evidence="7 9" id="KW-0010">Activator</keyword>